<dbReference type="SUPFAM" id="SSF53335">
    <property type="entry name" value="S-adenosyl-L-methionine-dependent methyltransferases"/>
    <property type="match status" value="1"/>
</dbReference>
<dbReference type="GO" id="GO:0032259">
    <property type="term" value="P:methylation"/>
    <property type="evidence" value="ECO:0007669"/>
    <property type="project" value="UniProtKB-KW"/>
</dbReference>
<dbReference type="Proteomes" id="UP001597041">
    <property type="component" value="Unassembled WGS sequence"/>
</dbReference>
<evidence type="ECO:0000256" key="2">
    <source>
        <dbReference type="ARBA" id="ARBA00029460"/>
    </source>
</evidence>
<organism evidence="4 5">
    <name type="scientific">Oceanobacillus locisalsi</name>
    <dbReference type="NCBI Taxonomy" id="546107"/>
    <lineage>
        <taxon>Bacteria</taxon>
        <taxon>Bacillati</taxon>
        <taxon>Bacillota</taxon>
        <taxon>Bacilli</taxon>
        <taxon>Bacillales</taxon>
        <taxon>Bacillaceae</taxon>
        <taxon>Oceanobacillus</taxon>
    </lineage>
</organism>
<keyword evidence="5" id="KW-1185">Reference proteome</keyword>
<dbReference type="PANTHER" id="PTHR32319:SF0">
    <property type="entry name" value="BACTERIAL HEMOLYSIN-LIKE PROTEIN"/>
    <property type="match status" value="1"/>
</dbReference>
<keyword evidence="1" id="KW-0694">RNA-binding</keyword>
<dbReference type="Gene3D" id="3.40.50.150">
    <property type="entry name" value="Vaccinia Virus protein VP39"/>
    <property type="match status" value="1"/>
</dbReference>
<dbReference type="PANTHER" id="PTHR32319">
    <property type="entry name" value="BACTERIAL HEMOLYSIN-LIKE PROTEIN"/>
    <property type="match status" value="1"/>
</dbReference>
<dbReference type="EMBL" id="JBHTKK010000009">
    <property type="protein sequence ID" value="MFD1066206.1"/>
    <property type="molecule type" value="Genomic_DNA"/>
</dbReference>
<comment type="caution">
    <text evidence="4">The sequence shown here is derived from an EMBL/GenBank/DDBJ whole genome shotgun (WGS) entry which is preliminary data.</text>
</comment>
<feature type="domain" description="Ribosomal RNA methyltransferase FtsJ" evidence="3">
    <location>
        <begin position="61"/>
        <end position="243"/>
    </location>
</feature>
<dbReference type="Gene3D" id="3.10.290.10">
    <property type="entry name" value="RNA-binding S4 domain"/>
    <property type="match status" value="1"/>
</dbReference>
<dbReference type="InterPro" id="IPR047048">
    <property type="entry name" value="TlyA"/>
</dbReference>
<reference evidence="5" key="1">
    <citation type="journal article" date="2019" name="Int. J. Syst. Evol. Microbiol.">
        <title>The Global Catalogue of Microorganisms (GCM) 10K type strain sequencing project: providing services to taxonomists for standard genome sequencing and annotation.</title>
        <authorList>
            <consortium name="The Broad Institute Genomics Platform"/>
            <consortium name="The Broad Institute Genome Sequencing Center for Infectious Disease"/>
            <person name="Wu L."/>
            <person name="Ma J."/>
        </authorList>
    </citation>
    <scope>NUCLEOTIDE SEQUENCE [LARGE SCALE GENOMIC DNA]</scope>
    <source>
        <strain evidence="5">CCUG 56608</strain>
    </source>
</reference>
<evidence type="ECO:0000313" key="4">
    <source>
        <dbReference type="EMBL" id="MFD1066206.1"/>
    </source>
</evidence>
<evidence type="ECO:0000313" key="5">
    <source>
        <dbReference type="Proteomes" id="UP001597041"/>
    </source>
</evidence>
<dbReference type="PIRSF" id="PIRSF005578">
    <property type="entry name" value="TlyA"/>
    <property type="match status" value="1"/>
</dbReference>
<dbReference type="NCBIfam" id="TIGR00478">
    <property type="entry name" value="tly"/>
    <property type="match status" value="1"/>
</dbReference>
<name>A0ABW3NIH9_9BACI</name>
<comment type="similarity">
    <text evidence="2">Belongs to the TlyA family.</text>
</comment>
<evidence type="ECO:0000256" key="1">
    <source>
        <dbReference type="ARBA" id="ARBA00022884"/>
    </source>
</evidence>
<gene>
    <name evidence="4" type="ORF">ACFQ19_09225</name>
</gene>
<dbReference type="InterPro" id="IPR036986">
    <property type="entry name" value="S4_RNA-bd_sf"/>
</dbReference>
<dbReference type="Pfam" id="PF01728">
    <property type="entry name" value="FtsJ"/>
    <property type="match status" value="1"/>
</dbReference>
<dbReference type="InterPro" id="IPR004538">
    <property type="entry name" value="Hemolysin_A/TlyA"/>
</dbReference>
<keyword evidence="4" id="KW-0489">Methyltransferase</keyword>
<sequence>MKKKKKIAELLVERELVEDLESAKRACMAGLVYSEEERMDKPGILIPVEKPLRIKDKRLKYVGRGGYKLEKALQTFPVSVADKIFMDIGSSTGGFTDCALKNGAKKCYAIDVGYNQLDWKLRNDSRVISMERTNFRHVTSDLLYAGCPEAASIDVSFISLKHIFPVLATLLQEQNDVIALIKPQFEALREQVGEKGIVRDAAIHLEVLEKVIHYAKDASFDLMDITYSPIKGTEGNIEFLAHFKWANKETPKDIVLEKVVAEAQQALALIE</sequence>
<dbReference type="InterPro" id="IPR002877">
    <property type="entry name" value="RNA_MeTrfase_FtsJ_dom"/>
</dbReference>
<evidence type="ECO:0000259" key="3">
    <source>
        <dbReference type="Pfam" id="PF01728"/>
    </source>
</evidence>
<dbReference type="RefSeq" id="WP_379591788.1">
    <property type="nucleotide sequence ID" value="NZ_JBHTKK010000009.1"/>
</dbReference>
<dbReference type="GO" id="GO:0008168">
    <property type="term" value="F:methyltransferase activity"/>
    <property type="evidence" value="ECO:0007669"/>
    <property type="project" value="UniProtKB-KW"/>
</dbReference>
<dbReference type="InterPro" id="IPR029063">
    <property type="entry name" value="SAM-dependent_MTases_sf"/>
</dbReference>
<proteinExistence type="inferred from homology"/>
<accession>A0ABW3NIH9</accession>
<keyword evidence="4" id="KW-0808">Transferase</keyword>
<protein>
    <submittedName>
        <fullName evidence="4">TlyA family RNA methyltransferase</fullName>
    </submittedName>
</protein>